<evidence type="ECO:0000256" key="8">
    <source>
        <dbReference type="ARBA" id="ARBA00022832"/>
    </source>
</evidence>
<gene>
    <name evidence="16" type="ORF">IW261DRAFT_1337480</name>
</gene>
<evidence type="ECO:0000313" key="17">
    <source>
        <dbReference type="Proteomes" id="UP001175227"/>
    </source>
</evidence>
<dbReference type="InterPro" id="IPR009081">
    <property type="entry name" value="PP-bd_ACP"/>
</dbReference>
<evidence type="ECO:0000256" key="12">
    <source>
        <dbReference type="ARBA" id="ARBA00023128"/>
    </source>
</evidence>
<comment type="pathway">
    <text evidence="2">Lipid metabolism; fatty acid biosynthesis.</text>
</comment>
<comment type="similarity">
    <text evidence="3">Belongs to the acyl carrier protein (ACP) family.</text>
</comment>
<comment type="function">
    <text evidence="14">Carrier of the growing fatty acid chain in fatty acid biosynthesis.</text>
</comment>
<accession>A0AA39P793</accession>
<evidence type="ECO:0000256" key="14">
    <source>
        <dbReference type="RuleBase" id="RU000722"/>
    </source>
</evidence>
<evidence type="ECO:0000259" key="15">
    <source>
        <dbReference type="PROSITE" id="PS50075"/>
    </source>
</evidence>
<sequence>MSFLRLAARPATLSRPFLSVYYSQRQLPARWYSAGAGLTKETIESRVLSVFKGFEKVKAEQLGPSASFKNLGLDSLDAVEVVMAVEEEFSIEIPDEAADEMETVEQVIKYISETPEGKFTFAKNSLGF</sequence>
<dbReference type="PANTHER" id="PTHR20863">
    <property type="entry name" value="ACYL CARRIER PROTEIN"/>
    <property type="match status" value="1"/>
</dbReference>
<reference evidence="16" key="1">
    <citation type="submission" date="2023-06" db="EMBL/GenBank/DDBJ databases">
        <authorList>
            <consortium name="Lawrence Berkeley National Laboratory"/>
            <person name="Ahrendt S."/>
            <person name="Sahu N."/>
            <person name="Indic B."/>
            <person name="Wong-Bajracharya J."/>
            <person name="Merenyi Z."/>
            <person name="Ke H.-M."/>
            <person name="Monk M."/>
            <person name="Kocsube S."/>
            <person name="Drula E."/>
            <person name="Lipzen A."/>
            <person name="Balint B."/>
            <person name="Henrissat B."/>
            <person name="Andreopoulos B."/>
            <person name="Martin F.M."/>
            <person name="Harder C.B."/>
            <person name="Rigling D."/>
            <person name="Ford K.L."/>
            <person name="Foster G.D."/>
            <person name="Pangilinan J."/>
            <person name="Papanicolaou A."/>
            <person name="Barry K."/>
            <person name="LaButti K."/>
            <person name="Viragh M."/>
            <person name="Koriabine M."/>
            <person name="Yan M."/>
            <person name="Riley R."/>
            <person name="Champramary S."/>
            <person name="Plett K.L."/>
            <person name="Tsai I.J."/>
            <person name="Slot J."/>
            <person name="Sipos G."/>
            <person name="Plett J."/>
            <person name="Nagy L.G."/>
            <person name="Grigoriev I.V."/>
        </authorList>
    </citation>
    <scope>NUCLEOTIDE SEQUENCE</scope>
    <source>
        <strain evidence="16">ICMP 16352</strain>
    </source>
</reference>
<dbReference type="InterPro" id="IPR036736">
    <property type="entry name" value="ACP-like_sf"/>
</dbReference>
<evidence type="ECO:0000256" key="9">
    <source>
        <dbReference type="ARBA" id="ARBA00022946"/>
    </source>
</evidence>
<keyword evidence="8" id="KW-0276">Fatty acid metabolism</keyword>
<evidence type="ECO:0000256" key="1">
    <source>
        <dbReference type="ARBA" id="ARBA00004173"/>
    </source>
</evidence>
<dbReference type="AlphaFoldDB" id="A0AA39P793"/>
<dbReference type="EMBL" id="JAUEPR010000014">
    <property type="protein sequence ID" value="KAK0478414.1"/>
    <property type="molecule type" value="Genomic_DNA"/>
</dbReference>
<evidence type="ECO:0000256" key="10">
    <source>
        <dbReference type="ARBA" id="ARBA00022982"/>
    </source>
</evidence>
<keyword evidence="7" id="KW-0597">Phosphoprotein</keyword>
<dbReference type="InterPro" id="IPR003231">
    <property type="entry name" value="ACP"/>
</dbReference>
<keyword evidence="12" id="KW-0496">Mitochondrion</keyword>
<evidence type="ECO:0000256" key="11">
    <source>
        <dbReference type="ARBA" id="ARBA00023098"/>
    </source>
</evidence>
<dbReference type="Pfam" id="PF00550">
    <property type="entry name" value="PP-binding"/>
    <property type="match status" value="1"/>
</dbReference>
<dbReference type="PANTHER" id="PTHR20863:SF28">
    <property type="entry name" value="ACYL CARRIER PROTEIN, MITOCHONDRIAL"/>
    <property type="match status" value="1"/>
</dbReference>
<dbReference type="GO" id="GO:0099128">
    <property type="term" value="C:mitochondrial [2Fe-2S] assembly complex"/>
    <property type="evidence" value="ECO:0007669"/>
    <property type="project" value="UniProtKB-ARBA"/>
</dbReference>
<keyword evidence="6 14" id="KW-0444">Lipid biosynthesis</keyword>
<keyword evidence="9" id="KW-0809">Transit peptide</keyword>
<evidence type="ECO:0000256" key="3">
    <source>
        <dbReference type="ARBA" id="ARBA00010930"/>
    </source>
</evidence>
<keyword evidence="17" id="KW-1185">Reference proteome</keyword>
<evidence type="ECO:0000313" key="16">
    <source>
        <dbReference type="EMBL" id="KAK0478414.1"/>
    </source>
</evidence>
<evidence type="ECO:0000256" key="6">
    <source>
        <dbReference type="ARBA" id="ARBA00022516"/>
    </source>
</evidence>
<comment type="subcellular location">
    <subcellularLocation>
        <location evidence="1">Mitochondrion</location>
    </subcellularLocation>
</comment>
<evidence type="ECO:0000256" key="7">
    <source>
        <dbReference type="ARBA" id="ARBA00022553"/>
    </source>
</evidence>
<comment type="caution">
    <text evidence="16">The sequence shown here is derived from an EMBL/GenBank/DDBJ whole genome shotgun (WGS) entry which is preliminary data.</text>
</comment>
<dbReference type="GO" id="GO:0000036">
    <property type="term" value="F:acyl carrier activity"/>
    <property type="evidence" value="ECO:0007669"/>
    <property type="project" value="TreeGrafter"/>
</dbReference>
<evidence type="ECO:0000256" key="4">
    <source>
        <dbReference type="ARBA" id="ARBA00022448"/>
    </source>
</evidence>
<name>A0AA39P793_9AGAR</name>
<feature type="domain" description="Carrier" evidence="15">
    <location>
        <begin position="41"/>
        <end position="115"/>
    </location>
</feature>
<evidence type="ECO:0000256" key="13">
    <source>
        <dbReference type="ARBA" id="ARBA00023160"/>
    </source>
</evidence>
<proteinExistence type="inferred from homology"/>
<dbReference type="NCBIfam" id="NF002148">
    <property type="entry name" value="PRK00982.1-2"/>
    <property type="match status" value="1"/>
</dbReference>
<organism evidence="16 17">
    <name type="scientific">Armillaria novae-zelandiae</name>
    <dbReference type="NCBI Taxonomy" id="153914"/>
    <lineage>
        <taxon>Eukaryota</taxon>
        <taxon>Fungi</taxon>
        <taxon>Dikarya</taxon>
        <taxon>Basidiomycota</taxon>
        <taxon>Agaricomycotina</taxon>
        <taxon>Agaricomycetes</taxon>
        <taxon>Agaricomycetidae</taxon>
        <taxon>Agaricales</taxon>
        <taxon>Marasmiineae</taxon>
        <taxon>Physalacriaceae</taxon>
        <taxon>Armillaria</taxon>
    </lineage>
</organism>
<dbReference type="HAMAP" id="MF_01217">
    <property type="entry name" value="Acyl_carrier"/>
    <property type="match status" value="1"/>
</dbReference>
<protein>
    <recommendedName>
        <fullName evidence="14">Acyl carrier protein</fullName>
    </recommendedName>
</protein>
<dbReference type="PROSITE" id="PS50075">
    <property type="entry name" value="CARRIER"/>
    <property type="match status" value="1"/>
</dbReference>
<evidence type="ECO:0000256" key="2">
    <source>
        <dbReference type="ARBA" id="ARBA00005194"/>
    </source>
</evidence>
<dbReference type="Gene3D" id="1.10.1200.10">
    <property type="entry name" value="ACP-like"/>
    <property type="match status" value="1"/>
</dbReference>
<keyword evidence="4" id="KW-0813">Transport</keyword>
<keyword evidence="10" id="KW-0249">Electron transport</keyword>
<dbReference type="GO" id="GO:0000035">
    <property type="term" value="F:acyl binding"/>
    <property type="evidence" value="ECO:0007669"/>
    <property type="project" value="TreeGrafter"/>
</dbReference>
<dbReference type="NCBIfam" id="TIGR00517">
    <property type="entry name" value="acyl_carrier"/>
    <property type="match status" value="1"/>
</dbReference>
<keyword evidence="5 14" id="KW-0596">Phosphopantetheine</keyword>
<dbReference type="SUPFAM" id="SSF47336">
    <property type="entry name" value="ACP-like"/>
    <property type="match status" value="1"/>
</dbReference>
<evidence type="ECO:0000256" key="5">
    <source>
        <dbReference type="ARBA" id="ARBA00022450"/>
    </source>
</evidence>
<dbReference type="FunFam" id="1.10.1200.10:FF:000003">
    <property type="entry name" value="Acyl carrier protein"/>
    <property type="match status" value="1"/>
</dbReference>
<dbReference type="Proteomes" id="UP001175227">
    <property type="component" value="Unassembled WGS sequence"/>
</dbReference>
<keyword evidence="13 14" id="KW-0275">Fatty acid biosynthesis</keyword>
<keyword evidence="11" id="KW-0443">Lipid metabolism</keyword>